<name>A0A376GYR6_ENTGA</name>
<protein>
    <submittedName>
        <fullName evidence="10">Cation diffusion facilitator family transporter</fullName>
    </submittedName>
</protein>
<feature type="transmembrane region" description="Helical" evidence="7">
    <location>
        <begin position="118"/>
        <end position="138"/>
    </location>
</feature>
<dbReference type="InterPro" id="IPR058533">
    <property type="entry name" value="Cation_efflux_TM"/>
</dbReference>
<evidence type="ECO:0000256" key="4">
    <source>
        <dbReference type="ARBA" id="ARBA00022692"/>
    </source>
</evidence>
<keyword evidence="4 7" id="KW-0812">Transmembrane</keyword>
<sequence length="289" mass="31615">MRETRYEELKRAEKGALLSIIAYLLISFVKLLIGKIAGSEALWADGLNNATDIIASVAVLIGLRLAQKPADEEHKYGHWKAENVASLITSLIMLAVGLQVLYSSVWSLIQGETESPDMLAAIIGVVSAILMYGMYTFNRRLAAQVKSSALLAAAKDNRSDAWTSIGTAIAIFAASFGWGWLDSLTAIVVAVLILKTAIDIFKESAFSLSDGFDQTLVNEYEQVVADFPEVKSVKSIRGRMYGANVFLDIVITMDKYLTVEKSHAVADAIEALLSDRFNVYDTDIHIEPD</sequence>
<dbReference type="GO" id="GO:0008324">
    <property type="term" value="F:monoatomic cation transmembrane transporter activity"/>
    <property type="evidence" value="ECO:0007669"/>
    <property type="project" value="InterPro"/>
</dbReference>
<evidence type="ECO:0000256" key="6">
    <source>
        <dbReference type="ARBA" id="ARBA00023136"/>
    </source>
</evidence>
<evidence type="ECO:0000256" key="7">
    <source>
        <dbReference type="SAM" id="Phobius"/>
    </source>
</evidence>
<dbReference type="EMBL" id="UFYW01000001">
    <property type="protein sequence ID" value="STD81695.1"/>
    <property type="molecule type" value="Genomic_DNA"/>
</dbReference>
<evidence type="ECO:0000256" key="3">
    <source>
        <dbReference type="ARBA" id="ARBA00022448"/>
    </source>
</evidence>
<keyword evidence="5 7" id="KW-1133">Transmembrane helix</keyword>
<dbReference type="PANTHER" id="PTHR43840:SF50">
    <property type="entry name" value="MANGANESE EFFLUX SYSTEM PROTEIN MNES"/>
    <property type="match status" value="1"/>
</dbReference>
<feature type="domain" description="Cation efflux protein cytoplasmic" evidence="9">
    <location>
        <begin position="215"/>
        <end position="288"/>
    </location>
</feature>
<feature type="transmembrane region" description="Helical" evidence="7">
    <location>
        <begin position="46"/>
        <end position="63"/>
    </location>
</feature>
<dbReference type="Proteomes" id="UP000254807">
    <property type="component" value="Unassembled WGS sequence"/>
</dbReference>
<evidence type="ECO:0000256" key="1">
    <source>
        <dbReference type="ARBA" id="ARBA00004141"/>
    </source>
</evidence>
<dbReference type="InterPro" id="IPR027469">
    <property type="entry name" value="Cation_efflux_TMD_sf"/>
</dbReference>
<evidence type="ECO:0000256" key="2">
    <source>
        <dbReference type="ARBA" id="ARBA00008114"/>
    </source>
</evidence>
<organism evidence="10 11">
    <name type="scientific">Enterococcus gallinarum</name>
    <dbReference type="NCBI Taxonomy" id="1353"/>
    <lineage>
        <taxon>Bacteria</taxon>
        <taxon>Bacillati</taxon>
        <taxon>Bacillota</taxon>
        <taxon>Bacilli</taxon>
        <taxon>Lactobacillales</taxon>
        <taxon>Enterococcaceae</taxon>
        <taxon>Enterococcus</taxon>
    </lineage>
</organism>
<dbReference type="Gene3D" id="3.30.70.1350">
    <property type="entry name" value="Cation efflux protein, cytoplasmic domain"/>
    <property type="match status" value="1"/>
</dbReference>
<dbReference type="NCBIfam" id="TIGR01297">
    <property type="entry name" value="CDF"/>
    <property type="match status" value="1"/>
</dbReference>
<comment type="subcellular location">
    <subcellularLocation>
        <location evidence="1">Membrane</location>
        <topology evidence="1">Multi-pass membrane protein</topology>
    </subcellularLocation>
</comment>
<keyword evidence="3" id="KW-0813">Transport</keyword>
<dbReference type="FunFam" id="1.20.1510.10:FF:000006">
    <property type="entry name" value="Divalent cation efflux transporter"/>
    <property type="match status" value="1"/>
</dbReference>
<feature type="transmembrane region" description="Helical" evidence="7">
    <location>
        <begin position="159"/>
        <end position="178"/>
    </location>
</feature>
<keyword evidence="11" id="KW-1185">Reference proteome</keyword>
<dbReference type="AlphaFoldDB" id="A0A376GYR6"/>
<dbReference type="RefSeq" id="WP_060814079.1">
    <property type="nucleotide sequence ID" value="NZ_JARPZP010000001.1"/>
</dbReference>
<dbReference type="InterPro" id="IPR027470">
    <property type="entry name" value="Cation_efflux_CTD"/>
</dbReference>
<dbReference type="InterPro" id="IPR050291">
    <property type="entry name" value="CDF_Transporter"/>
</dbReference>
<evidence type="ECO:0000313" key="11">
    <source>
        <dbReference type="Proteomes" id="UP000254807"/>
    </source>
</evidence>
<feature type="domain" description="Cation efflux protein transmembrane" evidence="8">
    <location>
        <begin position="17"/>
        <end position="208"/>
    </location>
</feature>
<dbReference type="SUPFAM" id="SSF161111">
    <property type="entry name" value="Cation efflux protein transmembrane domain-like"/>
    <property type="match status" value="1"/>
</dbReference>
<comment type="similarity">
    <text evidence="2">Belongs to the cation diffusion facilitator (CDF) transporter (TC 2.A.4) family.</text>
</comment>
<reference evidence="10 11" key="1">
    <citation type="submission" date="2018-06" db="EMBL/GenBank/DDBJ databases">
        <authorList>
            <consortium name="Pathogen Informatics"/>
            <person name="Doyle S."/>
        </authorList>
    </citation>
    <scope>NUCLEOTIDE SEQUENCE [LARGE SCALE GENOMIC DNA]</scope>
    <source>
        <strain evidence="10 11">NCTC12360</strain>
    </source>
</reference>
<feature type="transmembrane region" description="Helical" evidence="7">
    <location>
        <begin position="15"/>
        <end position="34"/>
    </location>
</feature>
<dbReference type="SUPFAM" id="SSF160240">
    <property type="entry name" value="Cation efflux protein cytoplasmic domain-like"/>
    <property type="match status" value="1"/>
</dbReference>
<feature type="transmembrane region" description="Helical" evidence="7">
    <location>
        <begin position="84"/>
        <end position="106"/>
    </location>
</feature>
<accession>A0A376GYR6</accession>
<proteinExistence type="inferred from homology"/>
<evidence type="ECO:0000259" key="9">
    <source>
        <dbReference type="Pfam" id="PF16916"/>
    </source>
</evidence>
<dbReference type="GO" id="GO:0016020">
    <property type="term" value="C:membrane"/>
    <property type="evidence" value="ECO:0007669"/>
    <property type="project" value="UniProtKB-SubCell"/>
</dbReference>
<dbReference type="OrthoDB" id="9806522at2"/>
<evidence type="ECO:0000313" key="10">
    <source>
        <dbReference type="EMBL" id="STD81695.1"/>
    </source>
</evidence>
<dbReference type="Gene3D" id="1.20.1510.10">
    <property type="entry name" value="Cation efflux protein transmembrane domain"/>
    <property type="match status" value="1"/>
</dbReference>
<gene>
    <name evidence="10" type="primary">fieF_1</name>
    <name evidence="10" type="ORF">NCTC12360_00108</name>
</gene>
<dbReference type="InterPro" id="IPR036837">
    <property type="entry name" value="Cation_efflux_CTD_sf"/>
</dbReference>
<evidence type="ECO:0000256" key="5">
    <source>
        <dbReference type="ARBA" id="ARBA00022989"/>
    </source>
</evidence>
<dbReference type="Pfam" id="PF01545">
    <property type="entry name" value="Cation_efflux"/>
    <property type="match status" value="1"/>
</dbReference>
<dbReference type="InterPro" id="IPR002524">
    <property type="entry name" value="Cation_efflux"/>
</dbReference>
<keyword evidence="6 7" id="KW-0472">Membrane</keyword>
<dbReference type="PANTHER" id="PTHR43840">
    <property type="entry name" value="MITOCHONDRIAL METAL TRANSPORTER 1-RELATED"/>
    <property type="match status" value="1"/>
</dbReference>
<dbReference type="Pfam" id="PF16916">
    <property type="entry name" value="ZT_dimer"/>
    <property type="match status" value="1"/>
</dbReference>
<evidence type="ECO:0000259" key="8">
    <source>
        <dbReference type="Pfam" id="PF01545"/>
    </source>
</evidence>